<dbReference type="eggNOG" id="COG5646">
    <property type="taxonomic scope" value="Bacteria"/>
</dbReference>
<evidence type="ECO:0000259" key="1">
    <source>
        <dbReference type="Pfam" id="PF08818"/>
    </source>
</evidence>
<dbReference type="EMBL" id="CP000155">
    <property type="protein sequence ID" value="ABC28405.1"/>
    <property type="molecule type" value="Genomic_DNA"/>
</dbReference>
<dbReference type="Proteomes" id="UP000000238">
    <property type="component" value="Chromosome"/>
</dbReference>
<sequence>MSTYNLASHLLSLNLKEGSQMSDAHVEFADARVQAVFAAYPDEVREKLLFLRDLIFDVARSTEGVGELQETLKWGQPSYLTAKTKSGSTLRIDRLKTQPSGYAVYFHCQTNLVETFRRIYGDEFRFEGNRSILFDAADDIPVEALRHCIAMTLTYHLRKKSGAES</sequence>
<evidence type="ECO:0000313" key="3">
    <source>
        <dbReference type="Proteomes" id="UP000000238"/>
    </source>
</evidence>
<organism evidence="2 3">
    <name type="scientific">Hahella chejuensis (strain KCTC 2396)</name>
    <dbReference type="NCBI Taxonomy" id="349521"/>
    <lineage>
        <taxon>Bacteria</taxon>
        <taxon>Pseudomonadati</taxon>
        <taxon>Pseudomonadota</taxon>
        <taxon>Gammaproteobacteria</taxon>
        <taxon>Oceanospirillales</taxon>
        <taxon>Hahellaceae</taxon>
        <taxon>Hahella</taxon>
    </lineage>
</organism>
<accession>Q2SLR9</accession>
<name>Q2SLR9_HAHCH</name>
<dbReference type="STRING" id="349521.HCH_01548"/>
<protein>
    <recommendedName>
        <fullName evidence="1">YdhG-like domain-containing protein</fullName>
    </recommendedName>
</protein>
<keyword evidence="3" id="KW-1185">Reference proteome</keyword>
<dbReference type="SUPFAM" id="SSF159888">
    <property type="entry name" value="YdhG-like"/>
    <property type="match status" value="1"/>
</dbReference>
<dbReference type="HOGENOM" id="CLU_130827_0_0_6"/>
<evidence type="ECO:0000313" key="2">
    <source>
        <dbReference type="EMBL" id="ABC28405.1"/>
    </source>
</evidence>
<dbReference type="AlphaFoldDB" id="Q2SLR9"/>
<dbReference type="Pfam" id="PF08818">
    <property type="entry name" value="DUF1801"/>
    <property type="match status" value="1"/>
</dbReference>
<dbReference type="RefSeq" id="WP_011395478.1">
    <property type="nucleotide sequence ID" value="NC_007645.1"/>
</dbReference>
<dbReference type="KEGG" id="hch:HCH_01548"/>
<gene>
    <name evidence="2" type="ordered locus">HCH_01548</name>
</gene>
<dbReference type="InterPro" id="IPR014922">
    <property type="entry name" value="YdhG-like"/>
</dbReference>
<proteinExistence type="predicted"/>
<feature type="domain" description="YdhG-like" evidence="1">
    <location>
        <begin position="45"/>
        <end position="150"/>
    </location>
</feature>
<reference evidence="2 3" key="1">
    <citation type="journal article" date="2005" name="Nucleic Acids Res.">
        <title>Genomic blueprint of Hahella chejuensis, a marine microbe producing an algicidal agent.</title>
        <authorList>
            <person name="Jeong H."/>
            <person name="Yim J.H."/>
            <person name="Lee C."/>
            <person name="Choi S.-H."/>
            <person name="Park Y.K."/>
            <person name="Yoon S.H."/>
            <person name="Hur C.-G."/>
            <person name="Kang H.-Y."/>
            <person name="Kim D."/>
            <person name="Lee H.H."/>
            <person name="Park K.H."/>
            <person name="Park S.-H."/>
            <person name="Park H.-S."/>
            <person name="Lee H.K."/>
            <person name="Oh T.K."/>
            <person name="Kim J.F."/>
        </authorList>
    </citation>
    <scope>NUCLEOTIDE SEQUENCE [LARGE SCALE GENOMIC DNA]</scope>
    <source>
        <strain evidence="2 3">KCTC 2396</strain>
    </source>
</reference>